<reference evidence="1 2" key="1">
    <citation type="journal article" date="2014" name="PLoS ONE">
        <title>Genome Information of Methylobacterium oryzae, a Plant-Probiotic Methylotroph in the Phyllosphere.</title>
        <authorList>
            <person name="Kwak M.J."/>
            <person name="Jeong H."/>
            <person name="Madhaiyan M."/>
            <person name="Lee Y."/>
            <person name="Sa T.M."/>
            <person name="Oh T.K."/>
            <person name="Kim J.F."/>
        </authorList>
    </citation>
    <scope>NUCLEOTIDE SEQUENCE [LARGE SCALE GENOMIC DNA]</scope>
    <source>
        <strain evidence="1 2">CBMB20</strain>
    </source>
</reference>
<dbReference type="EMBL" id="CP003811">
    <property type="protein sequence ID" value="AIQ93385.1"/>
    <property type="molecule type" value="Genomic_DNA"/>
</dbReference>
<organism evidence="1 2">
    <name type="scientific">Methylobacterium oryzae CBMB20</name>
    <dbReference type="NCBI Taxonomy" id="693986"/>
    <lineage>
        <taxon>Bacteria</taxon>
        <taxon>Pseudomonadati</taxon>
        <taxon>Pseudomonadota</taxon>
        <taxon>Alphaproteobacteria</taxon>
        <taxon>Hyphomicrobiales</taxon>
        <taxon>Methylobacteriaceae</taxon>
        <taxon>Methylobacterium</taxon>
    </lineage>
</organism>
<gene>
    <name evidence="1" type="ORF">MOC_5630</name>
</gene>
<protein>
    <submittedName>
        <fullName evidence="1">Protein of unassigned function</fullName>
    </submittedName>
</protein>
<evidence type="ECO:0000313" key="1">
    <source>
        <dbReference type="EMBL" id="AIQ93385.1"/>
    </source>
</evidence>
<name>A0A089P3P9_9HYPH</name>
<dbReference type="AlphaFoldDB" id="A0A089P3P9"/>
<accession>A0A089P3P9</accession>
<evidence type="ECO:0000313" key="2">
    <source>
        <dbReference type="Proteomes" id="UP000029492"/>
    </source>
</evidence>
<keyword evidence="2" id="KW-1185">Reference proteome</keyword>
<dbReference type="HOGENOM" id="CLU_3045253_0_0_5"/>
<dbReference type="Proteomes" id="UP000029492">
    <property type="component" value="Chromosome"/>
</dbReference>
<sequence length="54" mass="6269">MTTSCHAINFNLYYRYLAAMSRDIFDIQARQASRRRRAARANGNRGVLVAMDQF</sequence>
<dbReference type="KEGG" id="mor:MOC_5630"/>
<proteinExistence type="predicted"/>